<evidence type="ECO:0000313" key="8">
    <source>
        <dbReference type="Proteomes" id="UP000051063"/>
    </source>
</evidence>
<comment type="caution">
    <text evidence="7">The sequence shown here is derived from an EMBL/GenBank/DDBJ whole genome shotgun (WGS) entry which is preliminary data.</text>
</comment>
<dbReference type="Gene3D" id="3.30.465.10">
    <property type="match status" value="1"/>
</dbReference>
<dbReference type="InterPro" id="IPR016169">
    <property type="entry name" value="FAD-bd_PCMH_sub2"/>
</dbReference>
<evidence type="ECO:0000256" key="3">
    <source>
        <dbReference type="ARBA" id="ARBA00022630"/>
    </source>
</evidence>
<dbReference type="Pfam" id="PF04030">
    <property type="entry name" value="ALO"/>
    <property type="match status" value="1"/>
</dbReference>
<dbReference type="Gene3D" id="1.10.45.10">
    <property type="entry name" value="Vanillyl-alcohol Oxidase, Chain A, domain 4"/>
    <property type="match status" value="1"/>
</dbReference>
<proteinExistence type="inferred from homology"/>
<dbReference type="PROSITE" id="PS51387">
    <property type="entry name" value="FAD_PCMH"/>
    <property type="match status" value="1"/>
</dbReference>
<dbReference type="Gene3D" id="3.30.43.10">
    <property type="entry name" value="Uridine Diphospho-n-acetylenolpyruvylglucosamine Reductase, domain 2"/>
    <property type="match status" value="1"/>
</dbReference>
<dbReference type="Proteomes" id="UP000051063">
    <property type="component" value="Unassembled WGS sequence"/>
</dbReference>
<reference evidence="7 8" key="1">
    <citation type="submission" date="2015-09" db="EMBL/GenBank/DDBJ databases">
        <title>Genome sequencing project for genomic taxonomy and phylogenomics of Bacillus-like bacteria.</title>
        <authorList>
            <person name="Liu B."/>
            <person name="Wang J."/>
            <person name="Zhu Y."/>
            <person name="Liu G."/>
            <person name="Chen Q."/>
            <person name="Chen Z."/>
            <person name="Lan J."/>
            <person name="Che J."/>
            <person name="Ge C."/>
            <person name="Shi H."/>
            <person name="Pan Z."/>
            <person name="Liu X."/>
        </authorList>
    </citation>
    <scope>NUCLEOTIDE SEQUENCE [LARGE SCALE GENOMIC DNA]</scope>
    <source>
        <strain evidence="7 8">DSM 8552</strain>
    </source>
</reference>
<dbReference type="Pfam" id="PF01565">
    <property type="entry name" value="FAD_binding_4"/>
    <property type="match status" value="1"/>
</dbReference>
<keyword evidence="8" id="KW-1185">Reference proteome</keyword>
<evidence type="ECO:0000256" key="4">
    <source>
        <dbReference type="ARBA" id="ARBA00022644"/>
    </source>
</evidence>
<evidence type="ECO:0000259" key="6">
    <source>
        <dbReference type="PROSITE" id="PS51387"/>
    </source>
</evidence>
<dbReference type="PANTHER" id="PTHR43762:SF1">
    <property type="entry name" value="D-ARABINONO-1,4-LACTONE OXIDASE"/>
    <property type="match status" value="1"/>
</dbReference>
<dbReference type="PIRSF" id="PIRSF000136">
    <property type="entry name" value="LGO_GLO"/>
    <property type="match status" value="1"/>
</dbReference>
<dbReference type="EMBL" id="LJJB01000010">
    <property type="protein sequence ID" value="KQL46704.1"/>
    <property type="molecule type" value="Genomic_DNA"/>
</dbReference>
<dbReference type="InterPro" id="IPR006093">
    <property type="entry name" value="Oxy_OxRdtase_FAD_BS"/>
</dbReference>
<dbReference type="InterPro" id="IPR010031">
    <property type="entry name" value="FAD_lactone_oxidase-like"/>
</dbReference>
<dbReference type="SUPFAM" id="SSF56176">
    <property type="entry name" value="FAD-binding/transporter-associated domain-like"/>
    <property type="match status" value="1"/>
</dbReference>
<accession>A0ABR5N7U7</accession>
<evidence type="ECO:0000313" key="7">
    <source>
        <dbReference type="EMBL" id="KQL46704.1"/>
    </source>
</evidence>
<keyword evidence="3" id="KW-0285">Flavoprotein</keyword>
<dbReference type="RefSeq" id="WP_055745800.1">
    <property type="nucleotide sequence ID" value="NZ_LJJB01000010.1"/>
</dbReference>
<dbReference type="NCBIfam" id="TIGR01679">
    <property type="entry name" value="bact_FAD_ox"/>
    <property type="match status" value="1"/>
</dbReference>
<protein>
    <submittedName>
        <fullName evidence="7">FAD-binding oxidoreductase</fullName>
    </submittedName>
</protein>
<gene>
    <name evidence="7" type="ORF">AN963_17465</name>
</gene>
<dbReference type="InterPro" id="IPR006094">
    <property type="entry name" value="Oxid_FAD_bind_N"/>
</dbReference>
<dbReference type="PANTHER" id="PTHR43762">
    <property type="entry name" value="L-GULONOLACTONE OXIDASE"/>
    <property type="match status" value="1"/>
</dbReference>
<dbReference type="InterPro" id="IPR016171">
    <property type="entry name" value="Vanillyl_alc_oxidase_C-sub2"/>
</dbReference>
<feature type="domain" description="FAD-binding PCMH-type" evidence="6">
    <location>
        <begin position="18"/>
        <end position="188"/>
    </location>
</feature>
<dbReference type="InterPro" id="IPR016166">
    <property type="entry name" value="FAD-bd_PCMH"/>
</dbReference>
<organism evidence="7 8">
    <name type="scientific">Brevibacillus choshinensis</name>
    <dbReference type="NCBI Taxonomy" id="54911"/>
    <lineage>
        <taxon>Bacteria</taxon>
        <taxon>Bacillati</taxon>
        <taxon>Bacillota</taxon>
        <taxon>Bacilli</taxon>
        <taxon>Bacillales</taxon>
        <taxon>Paenibacillaceae</taxon>
        <taxon>Brevibacillus</taxon>
    </lineage>
</organism>
<dbReference type="PROSITE" id="PS00862">
    <property type="entry name" value="OX2_COVAL_FAD"/>
    <property type="match status" value="1"/>
</dbReference>
<keyword evidence="5" id="KW-0560">Oxidoreductase</keyword>
<evidence type="ECO:0000256" key="2">
    <source>
        <dbReference type="ARBA" id="ARBA00005466"/>
    </source>
</evidence>
<sequence>MLTLSQQTKLWKNWAGNVQSRPQQVALPESVEDVVSIVNDCRRTGKHIRVVGSGHSFSRLVQTDDCLLSLERLQGVYAVDSDQHTVEVWAGTNLKDLGQLLYEHGYSQENLGDINAQSIAGAVSTGTHGTGIRFGSISTQVVGMTVVTAAGEVLECSEGQQPDLFRALQVSLGLLGILVRIRLRVVPTYRLRYRSVRMPLNECLASLDAFREDHRHFEFYAFPYSNTAQVKFMDETTELTNVNQTWSYVKKMVMENAVFWLLSESCRLIPSLCKPVSRLSAQAVPTVDESGYSHRLFATPRLVRFYEMEYSVPAEKMKDVVEELLQAIEQDQFAVHFPIECRYVKQDDIWLSPAHGRDSAFIAVHMYKGMQHQPYFERMESIFQRHGGRPHWGKMHTMKSDQLHLVLPHLADFLALRSQLDPDGLFVNPFLSELFGISPRR</sequence>
<dbReference type="InterPro" id="IPR016167">
    <property type="entry name" value="FAD-bd_PCMH_sub1"/>
</dbReference>
<evidence type="ECO:0000256" key="5">
    <source>
        <dbReference type="ARBA" id="ARBA00023002"/>
    </source>
</evidence>
<comment type="similarity">
    <text evidence="2">Belongs to the oxygen-dependent FAD-linked oxidoreductase family.</text>
</comment>
<dbReference type="InterPro" id="IPR007173">
    <property type="entry name" value="ALO_C"/>
</dbReference>
<comment type="pathway">
    <text evidence="1">Cofactor biosynthesis; L-ascorbate biosynthesis.</text>
</comment>
<keyword evidence="4" id="KW-0060">Ascorbate biosynthesis</keyword>
<dbReference type="InterPro" id="IPR036318">
    <property type="entry name" value="FAD-bd_PCMH-like_sf"/>
</dbReference>
<dbReference type="Gene3D" id="3.30.70.2520">
    <property type="match status" value="1"/>
</dbReference>
<evidence type="ECO:0000256" key="1">
    <source>
        <dbReference type="ARBA" id="ARBA00005147"/>
    </source>
</evidence>
<name>A0ABR5N7U7_BRECH</name>